<evidence type="ECO:0000259" key="1">
    <source>
        <dbReference type="Pfam" id="PF06114"/>
    </source>
</evidence>
<gene>
    <name evidence="2" type="ORF">ACTOB_003640</name>
</gene>
<proteinExistence type="predicted"/>
<dbReference type="Pfam" id="PF06114">
    <property type="entry name" value="Peptidase_M78"/>
    <property type="match status" value="1"/>
</dbReference>
<accession>A0ABY8WQ23</accession>
<dbReference type="RefSeq" id="WP_284921420.1">
    <property type="nucleotide sequence ID" value="NZ_CP126980.1"/>
</dbReference>
<name>A0ABY8WQ23_9ACTN</name>
<dbReference type="Gene3D" id="1.10.10.2910">
    <property type="match status" value="1"/>
</dbReference>
<protein>
    <submittedName>
        <fullName evidence="2">ImmA/IrrE family metallo-endopeptidase</fullName>
    </submittedName>
</protein>
<keyword evidence="3" id="KW-1185">Reference proteome</keyword>
<reference evidence="2 3" key="1">
    <citation type="submission" date="2023-06" db="EMBL/GenBank/DDBJ databases">
        <authorList>
            <person name="Yushchuk O."/>
            <person name="Binda E."/>
            <person name="Ruckert-Reed C."/>
            <person name="Fedorenko V."/>
            <person name="Kalinowski J."/>
            <person name="Marinelli F."/>
        </authorList>
    </citation>
    <scope>NUCLEOTIDE SEQUENCE [LARGE SCALE GENOMIC DNA]</scope>
    <source>
        <strain evidence="2 3">NRRL 3884</strain>
    </source>
</reference>
<organism evidence="2 3">
    <name type="scientific">Actinoplanes oblitus</name>
    <dbReference type="NCBI Taxonomy" id="3040509"/>
    <lineage>
        <taxon>Bacteria</taxon>
        <taxon>Bacillati</taxon>
        <taxon>Actinomycetota</taxon>
        <taxon>Actinomycetes</taxon>
        <taxon>Micromonosporales</taxon>
        <taxon>Micromonosporaceae</taxon>
        <taxon>Actinoplanes</taxon>
    </lineage>
</organism>
<evidence type="ECO:0000313" key="2">
    <source>
        <dbReference type="EMBL" id="WIM99969.1"/>
    </source>
</evidence>
<dbReference type="InterPro" id="IPR010359">
    <property type="entry name" value="IrrE_HExxH"/>
</dbReference>
<dbReference type="EMBL" id="CP126980">
    <property type="protein sequence ID" value="WIM99969.1"/>
    <property type="molecule type" value="Genomic_DNA"/>
</dbReference>
<sequence>MFTALRRCGLAVMGQDMPSLFGMYLPAMPGRNGGICLNTTMGEATIRHTAAHELGHAEFGHQRCLADGPDPFVGMPRDKWPPEEKQAEAFAAWFLMPIRLVKVALTRLGLDIARQAADVYQLSLHLGASYQGTLRHVRHLRMVDSQVAAGWGRVQPARLRSRLSGQRDQPPARVWDLSALTEGAQLRVEQGDRLIVRAPWLGGDPDFTGPAAVRMRSTPSGLAPGDGVEFDVDGAVETASLLSVTSRDGRQSWSVTLMPTPDDHRGLIAPPGTRVLVGPMSGARR</sequence>
<dbReference type="Proteomes" id="UP001240150">
    <property type="component" value="Chromosome"/>
</dbReference>
<dbReference type="PANTHER" id="PTHR43236:SF1">
    <property type="entry name" value="BLL7220 PROTEIN"/>
    <property type="match status" value="1"/>
</dbReference>
<feature type="domain" description="IrrE N-terminal-like" evidence="1">
    <location>
        <begin position="32"/>
        <end position="124"/>
    </location>
</feature>
<dbReference type="PANTHER" id="PTHR43236">
    <property type="entry name" value="ANTITOXIN HIGA1"/>
    <property type="match status" value="1"/>
</dbReference>
<dbReference type="InterPro" id="IPR052345">
    <property type="entry name" value="Rad_response_metalloprotease"/>
</dbReference>
<evidence type="ECO:0000313" key="3">
    <source>
        <dbReference type="Proteomes" id="UP001240150"/>
    </source>
</evidence>